<evidence type="ECO:0000313" key="3">
    <source>
        <dbReference type="Proteomes" id="UP000823388"/>
    </source>
</evidence>
<keyword evidence="3" id="KW-1185">Reference proteome</keyword>
<name>A0A8T0UFS1_PANVG</name>
<evidence type="ECO:0000313" key="2">
    <source>
        <dbReference type="EMBL" id="KAG2621420.1"/>
    </source>
</evidence>
<dbReference type="EMBL" id="CM029042">
    <property type="protein sequence ID" value="KAG2621420.1"/>
    <property type="molecule type" value="Genomic_DNA"/>
</dbReference>
<feature type="region of interest" description="Disordered" evidence="1">
    <location>
        <begin position="1"/>
        <end position="64"/>
    </location>
</feature>
<accession>A0A8T0UFS1</accession>
<proteinExistence type="predicted"/>
<sequence length="222" mass="23159">MAAGHPHLPRRGRLPRSQAGDRGTSRARGGPPTALLGLPRLRRPVTPASHRSQAGPVSRVEKPGGRRIQVTLGGPLLGDKKAILGLPIRARGQLCSILGDGGLRAAASGMAPLLPFANSRGRRRGGASFAWLLTTVQLTVVIPYGASAVAAQGTGLHAAQTAAPPGQVRCACARTRPPHDAPPSLLHPRLCVALLLANRRGAAPPHLSPRLRRSLRALGWLV</sequence>
<evidence type="ECO:0000256" key="1">
    <source>
        <dbReference type="SAM" id="MobiDB-lite"/>
    </source>
</evidence>
<protein>
    <submittedName>
        <fullName evidence="2">Uncharacterized protein</fullName>
    </submittedName>
</protein>
<comment type="caution">
    <text evidence="2">The sequence shown here is derived from an EMBL/GenBank/DDBJ whole genome shotgun (WGS) entry which is preliminary data.</text>
</comment>
<organism evidence="2 3">
    <name type="scientific">Panicum virgatum</name>
    <name type="common">Blackwell switchgrass</name>
    <dbReference type="NCBI Taxonomy" id="38727"/>
    <lineage>
        <taxon>Eukaryota</taxon>
        <taxon>Viridiplantae</taxon>
        <taxon>Streptophyta</taxon>
        <taxon>Embryophyta</taxon>
        <taxon>Tracheophyta</taxon>
        <taxon>Spermatophyta</taxon>
        <taxon>Magnoliopsida</taxon>
        <taxon>Liliopsida</taxon>
        <taxon>Poales</taxon>
        <taxon>Poaceae</taxon>
        <taxon>PACMAD clade</taxon>
        <taxon>Panicoideae</taxon>
        <taxon>Panicodae</taxon>
        <taxon>Paniceae</taxon>
        <taxon>Panicinae</taxon>
        <taxon>Panicum</taxon>
        <taxon>Panicum sect. Hiantes</taxon>
    </lineage>
</organism>
<reference evidence="2" key="1">
    <citation type="submission" date="2020-05" db="EMBL/GenBank/DDBJ databases">
        <title>WGS assembly of Panicum virgatum.</title>
        <authorList>
            <person name="Lovell J.T."/>
            <person name="Jenkins J."/>
            <person name="Shu S."/>
            <person name="Juenger T.E."/>
            <person name="Schmutz J."/>
        </authorList>
    </citation>
    <scope>NUCLEOTIDE SEQUENCE</scope>
    <source>
        <strain evidence="2">AP13</strain>
    </source>
</reference>
<dbReference type="AlphaFoldDB" id="A0A8T0UFS1"/>
<gene>
    <name evidence="2" type="ORF">PVAP13_3NG238001</name>
</gene>
<dbReference type="Proteomes" id="UP000823388">
    <property type="component" value="Chromosome 3N"/>
</dbReference>